<dbReference type="RefSeq" id="WP_267535328.1">
    <property type="nucleotide sequence ID" value="NZ_JAPNKA010000001.1"/>
</dbReference>
<evidence type="ECO:0000256" key="10">
    <source>
        <dbReference type="HAMAP-Rule" id="MF_00019"/>
    </source>
</evidence>
<evidence type="ECO:0000256" key="3">
    <source>
        <dbReference type="ARBA" id="ARBA00022516"/>
    </source>
</evidence>
<evidence type="ECO:0000256" key="1">
    <source>
        <dbReference type="ARBA" id="ARBA00001232"/>
    </source>
</evidence>
<comment type="pathway">
    <text evidence="10">Lipid metabolism; phospholipid metabolism.</text>
</comment>
<dbReference type="PIRSF" id="PIRSF002465">
    <property type="entry name" value="Phsphlp_syn_PlsX"/>
    <property type="match status" value="1"/>
</dbReference>
<comment type="caution">
    <text evidence="11">The sequence shown here is derived from an EMBL/GenBank/DDBJ whole genome shotgun (WGS) entry which is preliminary data.</text>
</comment>
<comment type="similarity">
    <text evidence="10">Belongs to the PlsX family.</text>
</comment>
<evidence type="ECO:0000256" key="9">
    <source>
        <dbReference type="ARBA" id="ARBA00046608"/>
    </source>
</evidence>
<proteinExistence type="inferred from homology"/>
<dbReference type="Pfam" id="PF02504">
    <property type="entry name" value="FA_synthesis"/>
    <property type="match status" value="1"/>
</dbReference>
<protein>
    <recommendedName>
        <fullName evidence="8 10">Phosphate acyltransferase</fullName>
        <ecNumber evidence="8 10">2.3.1.274</ecNumber>
    </recommendedName>
    <alternativeName>
        <fullName evidence="10">Acyl-ACP phosphotransacylase</fullName>
    </alternativeName>
    <alternativeName>
        <fullName evidence="10">Acyl-[acyl-carrier-protein]--phosphate acyltransferase</fullName>
    </alternativeName>
    <alternativeName>
        <fullName evidence="10">Phosphate-acyl-ACP acyltransferase</fullName>
    </alternativeName>
</protein>
<dbReference type="EC" id="2.3.1.274" evidence="8 10"/>
<keyword evidence="3 10" id="KW-0444">Lipid biosynthesis</keyword>
<evidence type="ECO:0000313" key="12">
    <source>
        <dbReference type="Proteomes" id="UP001207654"/>
    </source>
</evidence>
<gene>
    <name evidence="10 11" type="primary">plsX</name>
    <name evidence="11" type="ORF">OV287_18335</name>
</gene>
<evidence type="ECO:0000256" key="7">
    <source>
        <dbReference type="ARBA" id="ARBA00023264"/>
    </source>
</evidence>
<evidence type="ECO:0000256" key="4">
    <source>
        <dbReference type="ARBA" id="ARBA00022679"/>
    </source>
</evidence>
<dbReference type="NCBIfam" id="TIGR00182">
    <property type="entry name" value="plsX"/>
    <property type="match status" value="1"/>
</dbReference>
<evidence type="ECO:0000256" key="8">
    <source>
        <dbReference type="ARBA" id="ARBA00024069"/>
    </source>
</evidence>
<evidence type="ECO:0000256" key="2">
    <source>
        <dbReference type="ARBA" id="ARBA00022490"/>
    </source>
</evidence>
<sequence length="342" mass="35975">MATKLITIAFDVMGSDHGPAEIVRGAAQLSLESPHIHTLLVGDRALIDDALAETKHSGERISVQHASEYVGMDEKPGEALARKPDASVSVAARLVAEGEADALVSAGNTGACVLSCARHFKLLPGVRRAALAAVYPTRDRHGQKADPFSLILDVGATVEATAEDLVTFAVMGAAYARIISRNENPKVALLSNGTEPNKGPRQVVEAHAALSAMSGLQFIGNVEGVDIPKGTADVVVTDGFVGNVCLKMLEGVHDTVMDLAQYAYKESLRWRAGLAMLSGGIQRIKDITDWEQYGGAPVLGFDRIFIKAHGRSKARAIANAGKVAAKAAANDLGKAIQQGLAR</sequence>
<dbReference type="PANTHER" id="PTHR30100:SF1">
    <property type="entry name" value="PHOSPHATE ACYLTRANSFERASE"/>
    <property type="match status" value="1"/>
</dbReference>
<keyword evidence="11" id="KW-0012">Acyltransferase</keyword>
<dbReference type="HAMAP" id="MF_00019">
    <property type="entry name" value="PlsX"/>
    <property type="match status" value="1"/>
</dbReference>
<name>A0ABT4A463_9BACT</name>
<comment type="catalytic activity">
    <reaction evidence="1 10">
        <text>a fatty acyl-[ACP] + phosphate = an acyl phosphate + holo-[ACP]</text>
        <dbReference type="Rhea" id="RHEA:42292"/>
        <dbReference type="Rhea" id="RHEA-COMP:9685"/>
        <dbReference type="Rhea" id="RHEA-COMP:14125"/>
        <dbReference type="ChEBI" id="CHEBI:43474"/>
        <dbReference type="ChEBI" id="CHEBI:59918"/>
        <dbReference type="ChEBI" id="CHEBI:64479"/>
        <dbReference type="ChEBI" id="CHEBI:138651"/>
        <dbReference type="EC" id="2.3.1.274"/>
    </reaction>
</comment>
<keyword evidence="12" id="KW-1185">Reference proteome</keyword>
<dbReference type="InterPro" id="IPR012281">
    <property type="entry name" value="Phospholipid_synth_PlsX-like"/>
</dbReference>
<reference evidence="11 12" key="1">
    <citation type="submission" date="2022-11" db="EMBL/GenBank/DDBJ databases">
        <title>Minimal conservation of predation-associated metabolite biosynthetic gene clusters underscores biosynthetic potential of Myxococcota including descriptions for ten novel species: Archangium lansinium sp. nov., Myxococcus landrumus sp. nov., Nannocystis bai.</title>
        <authorList>
            <person name="Ahearne A."/>
            <person name="Stevens C."/>
            <person name="Phillips K."/>
        </authorList>
    </citation>
    <scope>NUCLEOTIDE SEQUENCE [LARGE SCALE GENOMIC DNA]</scope>
    <source>
        <strain evidence="11 12">MIWBW</strain>
    </source>
</reference>
<keyword evidence="5 10" id="KW-0443">Lipid metabolism</keyword>
<dbReference type="Gene3D" id="3.40.718.10">
    <property type="entry name" value="Isopropylmalate Dehydrogenase"/>
    <property type="match status" value="1"/>
</dbReference>
<dbReference type="EMBL" id="JAPNKA010000001">
    <property type="protein sequence ID" value="MCY1076438.1"/>
    <property type="molecule type" value="Genomic_DNA"/>
</dbReference>
<dbReference type="Proteomes" id="UP001207654">
    <property type="component" value="Unassembled WGS sequence"/>
</dbReference>
<comment type="function">
    <text evidence="10">Catalyzes the reversible formation of acyl-phosphate (acyl-PO(4)) from acyl-[acyl-carrier-protein] (acyl-ACP). This enzyme utilizes acyl-ACP as fatty acyl donor, but not acyl-CoA.</text>
</comment>
<accession>A0ABT4A463</accession>
<comment type="subcellular location">
    <subcellularLocation>
        <location evidence="10">Cytoplasm</location>
    </subcellularLocation>
    <text evidence="10">Associated with the membrane possibly through PlsY.</text>
</comment>
<keyword evidence="7 10" id="KW-1208">Phospholipid metabolism</keyword>
<dbReference type="GO" id="GO:0043811">
    <property type="term" value="F:phosphate:acyl-[acyl carrier protein] acyltransferase activity"/>
    <property type="evidence" value="ECO:0007669"/>
    <property type="project" value="UniProtKB-EC"/>
</dbReference>
<dbReference type="PANTHER" id="PTHR30100">
    <property type="entry name" value="FATTY ACID/PHOSPHOLIPID SYNTHESIS PROTEIN PLSX"/>
    <property type="match status" value="1"/>
</dbReference>
<keyword evidence="4 10" id="KW-0808">Transferase</keyword>
<dbReference type="InterPro" id="IPR003664">
    <property type="entry name" value="FA_synthesis"/>
</dbReference>
<evidence type="ECO:0000256" key="5">
    <source>
        <dbReference type="ARBA" id="ARBA00023098"/>
    </source>
</evidence>
<organism evidence="11 12">
    <name type="scientific">Archangium lansingense</name>
    <dbReference type="NCBI Taxonomy" id="2995310"/>
    <lineage>
        <taxon>Bacteria</taxon>
        <taxon>Pseudomonadati</taxon>
        <taxon>Myxococcota</taxon>
        <taxon>Myxococcia</taxon>
        <taxon>Myxococcales</taxon>
        <taxon>Cystobacterineae</taxon>
        <taxon>Archangiaceae</taxon>
        <taxon>Archangium</taxon>
    </lineage>
</organism>
<evidence type="ECO:0000256" key="6">
    <source>
        <dbReference type="ARBA" id="ARBA00023209"/>
    </source>
</evidence>
<keyword evidence="6 10" id="KW-0594">Phospholipid biosynthesis</keyword>
<comment type="subunit">
    <text evidence="9 10">Homodimer. Probably interacts with PlsY.</text>
</comment>
<dbReference type="SUPFAM" id="SSF53659">
    <property type="entry name" value="Isocitrate/Isopropylmalate dehydrogenase-like"/>
    <property type="match status" value="1"/>
</dbReference>
<evidence type="ECO:0000313" key="11">
    <source>
        <dbReference type="EMBL" id="MCY1076438.1"/>
    </source>
</evidence>
<keyword evidence="2 10" id="KW-0963">Cytoplasm</keyword>